<reference evidence="6" key="1">
    <citation type="journal article" date="2019" name="Nat. Commun.">
        <title>Expansion of phycobilisome linker gene families in mesophilic red algae.</title>
        <authorList>
            <person name="Lee J."/>
            <person name="Kim D."/>
            <person name="Bhattacharya D."/>
            <person name="Yoon H.S."/>
        </authorList>
    </citation>
    <scope>NUCLEOTIDE SEQUENCE [LARGE SCALE GENOMIC DNA]</scope>
    <source>
        <strain evidence="6">CCMP 1328</strain>
    </source>
</reference>
<dbReference type="PROSITE" id="PS00113">
    <property type="entry name" value="ADENYLATE_KINASE"/>
    <property type="match status" value="1"/>
</dbReference>
<dbReference type="InterPro" id="IPR033690">
    <property type="entry name" value="Adenylat_kinase_CS"/>
</dbReference>
<name>A0A5J4YQP3_PORPP</name>
<dbReference type="CDD" id="cd01428">
    <property type="entry name" value="ADK"/>
    <property type="match status" value="1"/>
</dbReference>
<evidence type="ECO:0000256" key="4">
    <source>
        <dbReference type="SAM" id="MobiDB-lite"/>
    </source>
</evidence>
<dbReference type="SUPFAM" id="SSF52540">
    <property type="entry name" value="P-loop containing nucleoside triphosphate hydrolases"/>
    <property type="match status" value="1"/>
</dbReference>
<dbReference type="InterPro" id="IPR027417">
    <property type="entry name" value="P-loop_NTPase"/>
</dbReference>
<dbReference type="GO" id="GO:0005524">
    <property type="term" value="F:ATP binding"/>
    <property type="evidence" value="ECO:0007669"/>
    <property type="project" value="InterPro"/>
</dbReference>
<dbReference type="OrthoDB" id="5310at2759"/>
<dbReference type="InterPro" id="IPR000850">
    <property type="entry name" value="Adenylat/UMP-CMP_kin"/>
</dbReference>
<feature type="compositionally biased region" description="Basic and acidic residues" evidence="4">
    <location>
        <begin position="513"/>
        <end position="527"/>
    </location>
</feature>
<protein>
    <submittedName>
        <fullName evidence="5">Adenylate kinase 5, chloroplastic</fullName>
    </submittedName>
</protein>
<dbReference type="Gene3D" id="3.90.79.10">
    <property type="entry name" value="Nucleoside Triphosphate Pyrophosphohydrolase"/>
    <property type="match status" value="1"/>
</dbReference>
<keyword evidence="2" id="KW-0547">Nucleotide-binding</keyword>
<keyword evidence="3 5" id="KW-0418">Kinase</keyword>
<dbReference type="PANTHER" id="PTHR23359">
    <property type="entry name" value="NUCLEOTIDE KINASE"/>
    <property type="match status" value="1"/>
</dbReference>
<dbReference type="OMA" id="MCELLAN"/>
<evidence type="ECO:0000256" key="2">
    <source>
        <dbReference type="ARBA" id="ARBA00022741"/>
    </source>
</evidence>
<dbReference type="HAMAP" id="MF_00235">
    <property type="entry name" value="Adenylate_kinase_Adk"/>
    <property type="match status" value="1"/>
</dbReference>
<evidence type="ECO:0000313" key="6">
    <source>
        <dbReference type="Proteomes" id="UP000324585"/>
    </source>
</evidence>
<comment type="caution">
    <text evidence="5">The sequence shown here is derived from an EMBL/GenBank/DDBJ whole genome shotgun (WGS) entry which is preliminary data.</text>
</comment>
<dbReference type="Gene3D" id="3.40.50.300">
    <property type="entry name" value="P-loop containing nucleotide triphosphate hydrolases"/>
    <property type="match status" value="1"/>
</dbReference>
<keyword evidence="1" id="KW-0808">Transferase</keyword>
<evidence type="ECO:0000313" key="5">
    <source>
        <dbReference type="EMBL" id="KAA8493779.1"/>
    </source>
</evidence>
<dbReference type="Pfam" id="PF00406">
    <property type="entry name" value="ADK"/>
    <property type="match status" value="1"/>
</dbReference>
<gene>
    <name evidence="5" type="ORF">FVE85_4916</name>
</gene>
<accession>A0A5J4YQP3</accession>
<dbReference type="GO" id="GO:0019205">
    <property type="term" value="F:nucleobase-containing compound kinase activity"/>
    <property type="evidence" value="ECO:0007669"/>
    <property type="project" value="InterPro"/>
</dbReference>
<evidence type="ECO:0000256" key="1">
    <source>
        <dbReference type="ARBA" id="ARBA00022679"/>
    </source>
</evidence>
<dbReference type="GO" id="GO:0006139">
    <property type="term" value="P:nucleobase-containing compound metabolic process"/>
    <property type="evidence" value="ECO:0007669"/>
    <property type="project" value="InterPro"/>
</dbReference>
<dbReference type="EMBL" id="VRMN01000006">
    <property type="protein sequence ID" value="KAA8493779.1"/>
    <property type="molecule type" value="Genomic_DNA"/>
</dbReference>
<dbReference type="PRINTS" id="PR00094">
    <property type="entry name" value="ADENYLTKNASE"/>
</dbReference>
<proteinExistence type="inferred from homology"/>
<dbReference type="Proteomes" id="UP000324585">
    <property type="component" value="Unassembled WGS sequence"/>
</dbReference>
<sequence>MAAWGVFCGVSGRAGEARRETRVRECRGPWMCAQERSERRSPEARAPAVKVEPGQGRTAEVLRARREDAEMVVAPEKKKPRVLRSRHIDVLPPVIANLASRDNVQGVDDAELREMFAPSVRPARLRIVVTGKPVSGKGTYGPLLSKKYGMVHVSTGNLLRAEVRSGTELGMRVQHILDSGALLDDETMCELLANRLREQDCAQRGFILDGFPRTGAQVDLMKEQGIDVDAVFLFERDDEDVLRWALHRRMDPLTGVIYHPEFNPAPDAVLHRLETRSDDKEHVIRRRLEIFHETFPGIEQRWSDRIIKIDTAAGRPYLQIWRDLSDAVDSLLPSDGEGEEAEIETEEVDGAWFSDWEEDEEEALTSSNALSWRNLDIDHDAQARLGLNGVKAATFDTPLKAGALLSIVRECNRHDLASYVPFFIDDKIVGYLGKQLAAELRSVCDAGRDRRLDIELETCSLDHATVSQGSVRLSKEMLELSPKERSERFDELVDELRFRGLVRDYGRRALFTDDTDSDGHDQKRSETPKQGTVPVPLSFVEDRAPLLVVGPDVAGFLGLSTYGLNVNAYTLRDGNEMHVWISRRSYSHSAYSGMLDQLVSVPRVAPRSMARLESTLRKACVERASIREDIYEKARPCGAVSYRYESRKGLQTRRLLCYDLEIPADFSPSCGYGQVDRFECIPASVLLVRLCERPEEWRPSSALVFIDFCIRHGFIRAGNEPDFSRVVHELHAGAEVL</sequence>
<feature type="region of interest" description="Disordered" evidence="4">
    <location>
        <begin position="513"/>
        <end position="534"/>
    </location>
</feature>
<keyword evidence="6" id="KW-1185">Reference proteome</keyword>
<organism evidence="5 6">
    <name type="scientific">Porphyridium purpureum</name>
    <name type="common">Red alga</name>
    <name type="synonym">Porphyridium cruentum</name>
    <dbReference type="NCBI Taxonomy" id="35688"/>
    <lineage>
        <taxon>Eukaryota</taxon>
        <taxon>Rhodophyta</taxon>
        <taxon>Bangiophyceae</taxon>
        <taxon>Porphyridiales</taxon>
        <taxon>Porphyridiaceae</taxon>
        <taxon>Porphyridium</taxon>
    </lineage>
</organism>
<feature type="region of interest" description="Disordered" evidence="4">
    <location>
        <begin position="35"/>
        <end position="56"/>
    </location>
</feature>
<dbReference type="CDD" id="cd03676">
    <property type="entry name" value="NUDIX_Tnr3_like"/>
    <property type="match status" value="1"/>
</dbReference>
<dbReference type="AlphaFoldDB" id="A0A5J4YQP3"/>
<evidence type="ECO:0000256" key="3">
    <source>
        <dbReference type="ARBA" id="ARBA00022777"/>
    </source>
</evidence>